<dbReference type="STRING" id="1334629.MFUL124B02_27635"/>
<dbReference type="GO" id="GO:0016491">
    <property type="term" value="F:oxidoreductase activity"/>
    <property type="evidence" value="ECO:0007669"/>
    <property type="project" value="UniProtKB-KW"/>
</dbReference>
<feature type="domain" description="Ketoreductase" evidence="4">
    <location>
        <begin position="13"/>
        <end position="189"/>
    </location>
</feature>
<evidence type="ECO:0000259" key="4">
    <source>
        <dbReference type="SMART" id="SM00822"/>
    </source>
</evidence>
<dbReference type="SUPFAM" id="SSF51735">
    <property type="entry name" value="NAD(P)-binding Rossmann-fold domains"/>
    <property type="match status" value="1"/>
</dbReference>
<evidence type="ECO:0000256" key="3">
    <source>
        <dbReference type="RuleBase" id="RU000363"/>
    </source>
</evidence>
<dbReference type="PANTHER" id="PTHR43976:SF16">
    <property type="entry name" value="SHORT-CHAIN DEHYDROGENASE_REDUCTASE FAMILY PROTEIN"/>
    <property type="match status" value="1"/>
</dbReference>
<reference evidence="6 7" key="1">
    <citation type="submission" date="2016-10" db="EMBL/GenBank/DDBJ databases">
        <authorList>
            <person name="Varghese N."/>
            <person name="Submissions S."/>
        </authorList>
    </citation>
    <scope>NUCLEOTIDE SEQUENCE [LARGE SCALE GENOMIC DNA]</scope>
    <source>
        <strain evidence="6 7">DSM 16525</strain>
    </source>
</reference>
<evidence type="ECO:0000313" key="6">
    <source>
        <dbReference type="EMBL" id="SEU16445.1"/>
    </source>
</evidence>
<dbReference type="InterPro" id="IPR002347">
    <property type="entry name" value="SDR_fam"/>
</dbReference>
<accession>A0A511T5L4</accession>
<dbReference type="Pfam" id="PF00106">
    <property type="entry name" value="adh_short"/>
    <property type="match status" value="1"/>
</dbReference>
<dbReference type="InterPro" id="IPR020904">
    <property type="entry name" value="Sc_DH/Rdtase_CS"/>
</dbReference>
<organism evidence="5 8">
    <name type="scientific">Myxococcus fulvus</name>
    <dbReference type="NCBI Taxonomy" id="33"/>
    <lineage>
        <taxon>Bacteria</taxon>
        <taxon>Pseudomonadati</taxon>
        <taxon>Myxococcota</taxon>
        <taxon>Myxococcia</taxon>
        <taxon>Myxococcales</taxon>
        <taxon>Cystobacterineae</taxon>
        <taxon>Myxococcaceae</taxon>
        <taxon>Myxococcus</taxon>
    </lineage>
</organism>
<evidence type="ECO:0000256" key="1">
    <source>
        <dbReference type="ARBA" id="ARBA00006484"/>
    </source>
</evidence>
<dbReference type="PRINTS" id="PR00080">
    <property type="entry name" value="SDRFAMILY"/>
</dbReference>
<evidence type="ECO:0000313" key="7">
    <source>
        <dbReference type="Proteomes" id="UP000183760"/>
    </source>
</evidence>
<dbReference type="PROSITE" id="PS00061">
    <property type="entry name" value="ADH_SHORT"/>
    <property type="match status" value="1"/>
</dbReference>
<sequence length="290" mass="30661">MSSQGSSASTSNKVWFITGASSGLGRALVEEVLRRGDSVVAAARQPQVLAELASSAPGRLRLVELDVTQPEKVRDAVATAIARFGHIDVLVNNAGFSILGAIEETSDPDLRATMELMFFAAVTTTREVLPHMRARGSGTIVQVSSVAGLSSAPGFGAYCAAKHALEGMSESLAQEVKPLGIRVLVVEPGTFRTSLFGASFRHMPAMDAYEETVGQLRAWVRQTDGKQGGDPVKAARVMADVIARPSAELPLRLPLGGDAVDQIRAKLSLVASDVDRMETLARSTAFDAKT</sequence>
<dbReference type="PANTHER" id="PTHR43976">
    <property type="entry name" value="SHORT CHAIN DEHYDROGENASE"/>
    <property type="match status" value="1"/>
</dbReference>
<dbReference type="RefSeq" id="WP_074955368.1">
    <property type="nucleotide sequence ID" value="NZ_BJXR01000033.1"/>
</dbReference>
<reference evidence="5 8" key="2">
    <citation type="submission" date="2019-07" db="EMBL/GenBank/DDBJ databases">
        <title>Whole genome shotgun sequence of Myxococcus fulvus NBRC 100333.</title>
        <authorList>
            <person name="Hosoyama A."/>
            <person name="Uohara A."/>
            <person name="Ohji S."/>
            <person name="Ichikawa N."/>
        </authorList>
    </citation>
    <scope>NUCLEOTIDE SEQUENCE [LARGE SCALE GENOMIC DNA]</scope>
    <source>
        <strain evidence="5 8">NBRC 100333</strain>
    </source>
</reference>
<dbReference type="InterPro" id="IPR057326">
    <property type="entry name" value="KR_dom"/>
</dbReference>
<name>A0A511T5L4_MYXFU</name>
<dbReference type="Proteomes" id="UP000321514">
    <property type="component" value="Unassembled WGS sequence"/>
</dbReference>
<dbReference type="EMBL" id="BJXR01000033">
    <property type="protein sequence ID" value="GEN09217.1"/>
    <property type="molecule type" value="Genomic_DNA"/>
</dbReference>
<evidence type="ECO:0000313" key="8">
    <source>
        <dbReference type="Proteomes" id="UP000321514"/>
    </source>
</evidence>
<evidence type="ECO:0000313" key="5">
    <source>
        <dbReference type="EMBL" id="GEN09217.1"/>
    </source>
</evidence>
<dbReference type="InterPro" id="IPR036291">
    <property type="entry name" value="NAD(P)-bd_dom_sf"/>
</dbReference>
<dbReference type="Proteomes" id="UP000183760">
    <property type="component" value="Unassembled WGS sequence"/>
</dbReference>
<gene>
    <name evidence="5" type="ORF">MFU01_42540</name>
    <name evidence="6" type="ORF">SAMN05443572_105471</name>
</gene>
<dbReference type="OrthoDB" id="9793825at2"/>
<dbReference type="CDD" id="cd05374">
    <property type="entry name" value="17beta-HSD-like_SDR_c"/>
    <property type="match status" value="1"/>
</dbReference>
<protein>
    <submittedName>
        <fullName evidence="5 6">Short-chain dehydrogenase</fullName>
    </submittedName>
</protein>
<evidence type="ECO:0000256" key="2">
    <source>
        <dbReference type="ARBA" id="ARBA00023002"/>
    </source>
</evidence>
<comment type="caution">
    <text evidence="5">The sequence shown here is derived from an EMBL/GenBank/DDBJ whole genome shotgun (WGS) entry which is preliminary data.</text>
</comment>
<keyword evidence="2" id="KW-0560">Oxidoreductase</keyword>
<dbReference type="EMBL" id="FOIB01000005">
    <property type="protein sequence ID" value="SEU16445.1"/>
    <property type="molecule type" value="Genomic_DNA"/>
</dbReference>
<dbReference type="Gene3D" id="3.40.50.720">
    <property type="entry name" value="NAD(P)-binding Rossmann-like Domain"/>
    <property type="match status" value="1"/>
</dbReference>
<comment type="similarity">
    <text evidence="1 3">Belongs to the short-chain dehydrogenases/reductases (SDR) family.</text>
</comment>
<proteinExistence type="inferred from homology"/>
<dbReference type="SMART" id="SM00822">
    <property type="entry name" value="PKS_KR"/>
    <property type="match status" value="1"/>
</dbReference>
<keyword evidence="7" id="KW-1185">Reference proteome</keyword>
<dbReference type="AlphaFoldDB" id="A0A511T5L4"/>
<dbReference type="InterPro" id="IPR051911">
    <property type="entry name" value="SDR_oxidoreductase"/>
</dbReference>
<dbReference type="PRINTS" id="PR00081">
    <property type="entry name" value="GDHRDH"/>
</dbReference>